<dbReference type="Pfam" id="PF00353">
    <property type="entry name" value="HemolysinCabind"/>
    <property type="match status" value="22"/>
</dbReference>
<feature type="domain" description="Dystroglycan-type cadherin-like" evidence="9">
    <location>
        <begin position="2551"/>
        <end position="2651"/>
    </location>
</feature>
<gene>
    <name evidence="10" type="ORF">H8L47_19665</name>
</gene>
<feature type="region of interest" description="Disordered" evidence="8">
    <location>
        <begin position="3181"/>
        <end position="3205"/>
    </location>
</feature>
<evidence type="ECO:0000256" key="3">
    <source>
        <dbReference type="ARBA" id="ARBA00022525"/>
    </source>
</evidence>
<feature type="domain" description="Dystroglycan-type cadherin-like" evidence="9">
    <location>
        <begin position="2759"/>
        <end position="2862"/>
    </location>
</feature>
<dbReference type="PANTHER" id="PTHR38340">
    <property type="entry name" value="S-LAYER PROTEIN"/>
    <property type="match status" value="1"/>
</dbReference>
<dbReference type="RefSeq" id="WP_186955306.1">
    <property type="nucleotide sequence ID" value="NZ_JACOFX010000012.1"/>
</dbReference>
<dbReference type="SUPFAM" id="SSF51120">
    <property type="entry name" value="beta-Roll"/>
    <property type="match status" value="14"/>
</dbReference>
<dbReference type="Gene3D" id="3.40.50.1820">
    <property type="entry name" value="alpha/beta hydrolase"/>
    <property type="match status" value="1"/>
</dbReference>
<dbReference type="InterPro" id="IPR001343">
    <property type="entry name" value="Hemolysn_Ca-bd"/>
</dbReference>
<comment type="subcellular location">
    <subcellularLocation>
        <location evidence="1">Membrane</location>
    </subcellularLocation>
    <subcellularLocation>
        <location evidence="2">Secreted</location>
    </subcellularLocation>
</comment>
<evidence type="ECO:0000256" key="2">
    <source>
        <dbReference type="ARBA" id="ARBA00004613"/>
    </source>
</evidence>
<keyword evidence="6" id="KW-0843">Virulence</keyword>
<dbReference type="SMART" id="SM00736">
    <property type="entry name" value="CADG"/>
    <property type="match status" value="4"/>
</dbReference>
<dbReference type="Gene3D" id="2.60.40.10">
    <property type="entry name" value="Immunoglobulins"/>
    <property type="match status" value="4"/>
</dbReference>
<dbReference type="Gene3D" id="2.150.10.10">
    <property type="entry name" value="Serralysin-like metalloprotease, C-terminal"/>
    <property type="match status" value="13"/>
</dbReference>
<keyword evidence="11" id="KW-1185">Reference proteome</keyword>
<evidence type="ECO:0000256" key="4">
    <source>
        <dbReference type="ARBA" id="ARBA00022656"/>
    </source>
</evidence>
<proteinExistence type="predicted"/>
<keyword evidence="7" id="KW-0472">Membrane</keyword>
<evidence type="ECO:0000313" key="10">
    <source>
        <dbReference type="EMBL" id="MBC3909787.1"/>
    </source>
</evidence>
<dbReference type="SUPFAM" id="SSF53474">
    <property type="entry name" value="alpha/beta-Hydrolases"/>
    <property type="match status" value="1"/>
</dbReference>
<dbReference type="Pfam" id="PF05345">
    <property type="entry name" value="He_PIG"/>
    <property type="match status" value="4"/>
</dbReference>
<evidence type="ECO:0000256" key="7">
    <source>
        <dbReference type="ARBA" id="ARBA00023136"/>
    </source>
</evidence>
<dbReference type="PROSITE" id="PS00330">
    <property type="entry name" value="HEMOLYSIN_CALCIUM"/>
    <property type="match status" value="14"/>
</dbReference>
<evidence type="ECO:0000256" key="6">
    <source>
        <dbReference type="ARBA" id="ARBA00023026"/>
    </source>
</evidence>
<feature type="region of interest" description="Disordered" evidence="8">
    <location>
        <begin position="3226"/>
        <end position="3246"/>
    </location>
</feature>
<dbReference type="EMBL" id="JACOFX010000012">
    <property type="protein sequence ID" value="MBC3909787.1"/>
    <property type="molecule type" value="Genomic_DNA"/>
</dbReference>
<dbReference type="Proteomes" id="UP000646911">
    <property type="component" value="Unassembled WGS sequence"/>
</dbReference>
<keyword evidence="4" id="KW-0800">Toxin</keyword>
<feature type="region of interest" description="Disordered" evidence="8">
    <location>
        <begin position="1178"/>
        <end position="1251"/>
    </location>
</feature>
<dbReference type="InterPro" id="IPR029058">
    <property type="entry name" value="AB_hydrolase_fold"/>
</dbReference>
<dbReference type="PRINTS" id="PR01488">
    <property type="entry name" value="RTXTOXINA"/>
</dbReference>
<evidence type="ECO:0000256" key="8">
    <source>
        <dbReference type="SAM" id="MobiDB-lite"/>
    </source>
</evidence>
<organism evidence="10 11">
    <name type="scientific">Undibacterium umbellatum</name>
    <dbReference type="NCBI Taxonomy" id="2762300"/>
    <lineage>
        <taxon>Bacteria</taxon>
        <taxon>Pseudomonadati</taxon>
        <taxon>Pseudomonadota</taxon>
        <taxon>Betaproteobacteria</taxon>
        <taxon>Burkholderiales</taxon>
        <taxon>Oxalobacteraceae</taxon>
        <taxon>Undibacterium</taxon>
    </lineage>
</organism>
<dbReference type="InterPro" id="IPR013783">
    <property type="entry name" value="Ig-like_fold"/>
</dbReference>
<evidence type="ECO:0000256" key="1">
    <source>
        <dbReference type="ARBA" id="ARBA00004370"/>
    </source>
</evidence>
<dbReference type="PRINTS" id="PR00313">
    <property type="entry name" value="CABNDNGRPT"/>
</dbReference>
<feature type="region of interest" description="Disordered" evidence="8">
    <location>
        <begin position="1070"/>
        <end position="1109"/>
    </location>
</feature>
<dbReference type="InterPro" id="IPR006644">
    <property type="entry name" value="Cadg"/>
</dbReference>
<name>A0ABR6ZDG0_9BURK</name>
<dbReference type="InterPro" id="IPR015919">
    <property type="entry name" value="Cadherin-like_sf"/>
</dbReference>
<feature type="compositionally biased region" description="Acidic residues" evidence="8">
    <location>
        <begin position="1086"/>
        <end position="1098"/>
    </location>
</feature>
<keyword evidence="5" id="KW-0677">Repeat</keyword>
<feature type="domain" description="Dystroglycan-type cadherin-like" evidence="9">
    <location>
        <begin position="2655"/>
        <end position="2758"/>
    </location>
</feature>
<dbReference type="InterPro" id="IPR003995">
    <property type="entry name" value="RTX_toxin_determinant-A"/>
</dbReference>
<dbReference type="PANTHER" id="PTHR38340:SF1">
    <property type="entry name" value="S-LAYER PROTEIN"/>
    <property type="match status" value="1"/>
</dbReference>
<reference evidence="10 11" key="1">
    <citation type="submission" date="2020-08" db="EMBL/GenBank/DDBJ databases">
        <title>Novel species isolated from subtropical streams in China.</title>
        <authorList>
            <person name="Lu H."/>
        </authorList>
    </citation>
    <scope>NUCLEOTIDE SEQUENCE [LARGE SCALE GENOMIC DNA]</scope>
    <source>
        <strain evidence="10 11">NL8W</strain>
    </source>
</reference>
<protein>
    <submittedName>
        <fullName evidence="10">Ig domain-containing protein</fullName>
    </submittedName>
</protein>
<comment type="caution">
    <text evidence="10">The sequence shown here is derived from an EMBL/GenBank/DDBJ whole genome shotgun (WGS) entry which is preliminary data.</text>
</comment>
<dbReference type="InterPro" id="IPR050557">
    <property type="entry name" value="RTX_toxin/Mannuronan_C5-epim"/>
</dbReference>
<feature type="domain" description="Dystroglycan-type cadherin-like" evidence="9">
    <location>
        <begin position="2863"/>
        <end position="2963"/>
    </location>
</feature>
<evidence type="ECO:0000256" key="5">
    <source>
        <dbReference type="ARBA" id="ARBA00022737"/>
    </source>
</evidence>
<feature type="compositionally biased region" description="Basic and acidic residues" evidence="8">
    <location>
        <begin position="1074"/>
        <end position="1085"/>
    </location>
</feature>
<dbReference type="InterPro" id="IPR011049">
    <property type="entry name" value="Serralysin-like_metalloprot_C"/>
</dbReference>
<keyword evidence="3" id="KW-0964">Secreted</keyword>
<dbReference type="SUPFAM" id="SSF49313">
    <property type="entry name" value="Cadherin-like"/>
    <property type="match status" value="4"/>
</dbReference>
<accession>A0ABR6ZDG0</accession>
<sequence>MEKKESQIRIWYKFALQQMAAESYSEQKDHFDIDKILKAGNNNLDVVKNEDDMRGRTRMTDIQVKQFLDQYEVVDALGNTSSGFSAAVIRDKKTGEYTLSFRSTEYQMEPFGDFTRDAMGADSELSYRGFTYGQIVDMEAYYAKLSQADGILFGKKINVTGYSLGGHLATVFTELHSDVILDDEKKHATYLFNSPGRGKFESGNVKSIIEKFKEVLANPQKFGPGEPPDVELMKLYVQLSNGRTPMKLEAKASPDSIYEDASYRYAALWVKKNFLIGFPGSRANLPLDERLPGPVDGLIQQIFGHATSGDVEKVANSGIHGTNMFSLFIEGQPQVEGLLGRLPILPDLTGMLIGDFGNTHSIILIVDSLAIMDALDQLQPESGSLIDYKGFGNIFSSASNQRAKGWAGLNKEHAIEADTLEQVLDSMRKLFLGLTDKTEPNSKAGGYGDYQKRQEFYNKLDAVLNSKKYTALQGKAKLISLAASDGSGMQSKASQKNDEGLAYRYALREGNPFVIVGDAETYALHNKNGELDLYDEETGKGGITKEYLQARAAFLERKIYFNKEDARYDSSIGYGDGDDTATAYNSQDIIFEDKQSKIKIKRGPDAGMYARYVTFGTGEDDADIVGADQADSLFGGGGNDSIKGAKGNDYIEGNEGGDTLVGGQGYDTLVGGAGSDTYVFKDGDGVDLIIDKDGTIKWGDDVLVGGRQISENAFISENKKYEFSKDGNALVISKISPGSSESDRIFIKNWKNGDLGLTMGSQLAVNVAYMYVNEATQADRDVFKKLTSEDWVKFVATGDIAKTVLVPHTKLWVDATSALPSDEYLGYALLYGTSNDSLVMGSAGKDFFTTHTGNDTVFAGDGDDFVSKTTVGIYRVKGFQPHLDVAHGYAYQFATMSDGSFNFFDGGRGKDTLVGGASVDELHGGEGDDVLVAGGDNDILFGGEGEDELSGDWMSFEDPFYPGHGIQYNTDQGYPPILLDGVRNYRHVFSHGSDYMDGGDGNDGLFGYGGADVMLGGKGNDKMFGDVKLVFNWRDVNFLKEDFDLSDEIKRFKYVDGLLYVTKNENGEFSPNYDGREHGNDKMDGGDGDDYMEGDGGDDTLTGGGGDDRMKGDASFKTVEGKYHGKDLLDGGDGNDFIEGNGGDDSLIGGDGNDTVIGDGKDIGDAKAGNDTLDGGAGDDNLLGGSENDLLMGGSGDDRLYGDDEYDGVIGQSQGADNLQGGDGNDELFGQGGNDTLDGGSGADLLEGGDGEDTYRFELGDSVQEGGHSDTIEDSATGNTIIFGGSINENDIRIVKTDNGDMAIGYSDSDVLLIKNGFSGSVNKFIFADGHTVELKKLLLDHLESPTNITSHNSGDTVNGGLSGDAIVVDGGNTTVTAGLSNDKITGSNGNNTYIFRAGDGNDDINDAGLSASGQVAIGGNRIVLGEGITAKDVSLTTVGGSLQLKLASGDSIKLSATDIQDLQSSRALDKVVFADNSSLSYTELLAKGVDVKQATAVNGNNVLQGSSVDDRIYGTSGNDSMLGAAGNDSLYGGESDTMDGGAGDDSYYISKQGNSPVDVLIKDASGDTVLKLGAGFSTTDFSLISAVNPQDLVFKSGTNTITIQNGKNNLDKISSISFSDGSVLNKEAIAKLGPAVVVAVDGTPGNDQITAVDGGARIHGLAGDDSITGGQGDDLFFGDEGNDTLTGGAGNDRLFGGEDDDVLQGGQGNNVLNAGYGNDSLVDGAGNGILLGGYGDDTYQGGAGDDRMIDDYGDDTYVFNLGDGKDTVVDGGNKDSASSSLDILRFGAGIRADQLRVSVSEDGADLIIAYGDTDQVTILAGANGIIGTYEFADGSKLGHDDILALKGGAQTLNGTGNGDRLTGGKGNDVIEALGGHDTLSGGAGNDTLLGGAGDDTYLSKKGDGVDTIVDAEGKSTIRFAAGIQMSDLQAHVLTKSDGTYLQVQIGNAGDQILLKDGVSLANTSYQFADGSLLKHNQFMDMVFADALALNGSVASDKIYGGKGSDVIDGGAGNDLLSGGHGMDTYLFGRGDGQDVVLEVEVESNLISLKAGVTLSDLTVQRQGDNLYVSINGSDDGLTVNNYFASGAQWNIRTATGSLASVASVMAASSPVTPGSSSAQKIEQYRTKFLAAHQKYLAVGNSAGVTNVSNYSDGGVWVSESNRVITLTPTISKTISDEAEITALNPFRDIATTVLGDVTTSTTVQMSYGKYVSKDPVLVRKIELDELRKTSVGFDNPSGSMPIYVDKIDPVTGEVKKEIGYFNQYQHLPSTYVANAGSVATTVYERHVQKTTTISMSMEDIRAGGSNNHILYSYAAGGWDATGYQIIDAGDGDDFVDSGISKFGPLQEWVKWTLFNPKIQDFNASRNDVETVFYQNDDGASGCLVYGGAGDDTLLGTGGRDDIIGGDGNDFMNGGAQGDWYRLSAGDDGWDVIYDSGVANRTSMQFPAEGAFDVDIDQSNLPKDTVIFEAGINLSDLQFSWGLFEADTPHQTLNISWGQGKGVRIVLANGDEGKNFGIETFEFADGSKLSLDEMLRRAPARPSLGSNIAPTVTGTIAEQKITEKKAFSLTLPDQLFSDANVGDVLRYSISLANGDALPAWLTFDAKTKTLTGTPGHDNVGDLSVRVTAKDEGQLAASLDFSLKVIAEADANTAPEVKASLADQTLAEKKVFTLVIPDTLFADADKGDVLGYSVTLADGKALPAWLTFDAITKTLSGTPDHAAVGDLSLSIVAKDKGGLTAKTNLNLHVAEYVAPNTAPVVVKTLSDQAVTENAVFSYAIPAGTFKDADADDVLTYSVTLADGKPLPGWLTFNPVSKTLSGTPDHYAVGDLSLSIAVTDKGGLTAKTALNLHVAEYVAPNTAPVAAKTLADQTLTEKAAFSFALPAGSFTDADAGDVLTYSATMADGKPLPDWLTFDAQTKILNGTPDHAAVGDLSISIQVKDKGGLTATSKLVLHIAGATPGGLSGTDAADVLSGTSVADVMSGGAGADTLSGGAGNDSLTGGIGNDVLNGDAGDDQYFYAQGDGLDFISDTAGVDSLNFASGLSLDNLIGSVATVGNKKIAQIRAINAEGDASQGLDFEVTVNAQGKVISPIEKFILSDGKQVSWDDLLVKQVTVNGGNAAEVVRGGRNDDTIFGIDGNDTVYGGYGNDKLDGGNGEDVAYGGVGNDRLYGQSGNDALYGEDGDDLLDGSSGNDTLDGGEGKDTLDGGDGIDILYGRAGDDKLTGGNGNDMLDGGDGNDTLDGGDYDDSLYGGNGDDIISAGYGNDYVNGGSGVDTITLANGNDVVQGGAGNDVITGDYGNKLVDAGDGDDTITMNVGNHWYAGGKGNDTIDPGQGMNVFAFNRGDGADIYKNNKVNGNTISLGNGIKYADLSLSKSGMDLVLKLGQGDSITLKDWYANQGLRGVDRLQFITEGGDYDAASTDKTKNSKVEVFDFTKLVQKFDASLAATPGLNQWAVMTSMLDAHLYGSNTVAIGGDLSYQYGLNGNLTGIGLGVVQTSLAAGDFNNNKGQALHSRPQLETGALLLM</sequence>
<evidence type="ECO:0000259" key="9">
    <source>
        <dbReference type="SMART" id="SM00736"/>
    </source>
</evidence>
<dbReference type="InterPro" id="IPR018511">
    <property type="entry name" value="Hemolysin-typ_Ca-bd_CS"/>
</dbReference>
<evidence type="ECO:0000313" key="11">
    <source>
        <dbReference type="Proteomes" id="UP000646911"/>
    </source>
</evidence>